<reference evidence="2 3" key="1">
    <citation type="journal article" date="2018" name="Mol. Biol. Evol.">
        <title>Analysis of the draft genome of the red seaweed Gracilariopsis chorda provides insights into genome size evolution in Rhodophyta.</title>
        <authorList>
            <person name="Lee J."/>
            <person name="Yang E.C."/>
            <person name="Graf L."/>
            <person name="Yang J.H."/>
            <person name="Qiu H."/>
            <person name="Zel Zion U."/>
            <person name="Chan C.X."/>
            <person name="Stephens T.G."/>
            <person name="Weber A.P.M."/>
            <person name="Boo G.H."/>
            <person name="Boo S.M."/>
            <person name="Kim K.M."/>
            <person name="Shin Y."/>
            <person name="Jung M."/>
            <person name="Lee S.J."/>
            <person name="Yim H.S."/>
            <person name="Lee J.H."/>
            <person name="Bhattacharya D."/>
            <person name="Yoon H.S."/>
        </authorList>
    </citation>
    <scope>NUCLEOTIDE SEQUENCE [LARGE SCALE GENOMIC DNA]</scope>
    <source>
        <strain evidence="2 3">SKKU-2015</strain>
        <tissue evidence="2">Whole body</tissue>
    </source>
</reference>
<organism evidence="2 3">
    <name type="scientific">Gracilariopsis chorda</name>
    <dbReference type="NCBI Taxonomy" id="448386"/>
    <lineage>
        <taxon>Eukaryota</taxon>
        <taxon>Rhodophyta</taxon>
        <taxon>Florideophyceae</taxon>
        <taxon>Rhodymeniophycidae</taxon>
        <taxon>Gracilariales</taxon>
        <taxon>Gracilariaceae</taxon>
        <taxon>Gracilariopsis</taxon>
    </lineage>
</organism>
<dbReference type="AlphaFoldDB" id="A0A2V3IIS5"/>
<name>A0A2V3IIS5_9FLOR</name>
<dbReference type="EMBL" id="NBIV01000181">
    <property type="protein sequence ID" value="PXF41994.1"/>
    <property type="molecule type" value="Genomic_DNA"/>
</dbReference>
<protein>
    <submittedName>
        <fullName evidence="2">Uncharacterized protein</fullName>
    </submittedName>
</protein>
<sequence>MDSSESSSKAIMEEESSKNMTNMERTSIQALCRDFGASPASVDDSDSRKEECMKENCSDDATVSNEVRKEIREGALTLIQLKYHNPDSRGGIGPRMGRVVDTLRQ</sequence>
<feature type="region of interest" description="Disordered" evidence="1">
    <location>
        <begin position="1"/>
        <end position="22"/>
    </location>
</feature>
<evidence type="ECO:0000313" key="3">
    <source>
        <dbReference type="Proteomes" id="UP000247409"/>
    </source>
</evidence>
<comment type="caution">
    <text evidence="2">The sequence shown here is derived from an EMBL/GenBank/DDBJ whole genome shotgun (WGS) entry which is preliminary data.</text>
</comment>
<accession>A0A2V3IIS5</accession>
<dbReference type="Proteomes" id="UP000247409">
    <property type="component" value="Unassembled WGS sequence"/>
</dbReference>
<proteinExistence type="predicted"/>
<feature type="region of interest" description="Disordered" evidence="1">
    <location>
        <begin position="85"/>
        <end position="105"/>
    </location>
</feature>
<evidence type="ECO:0000256" key="1">
    <source>
        <dbReference type="SAM" id="MobiDB-lite"/>
    </source>
</evidence>
<evidence type="ECO:0000313" key="2">
    <source>
        <dbReference type="EMBL" id="PXF41994.1"/>
    </source>
</evidence>
<keyword evidence="3" id="KW-1185">Reference proteome</keyword>
<gene>
    <name evidence="2" type="ORF">BWQ96_08301</name>
</gene>